<evidence type="ECO:0000313" key="1">
    <source>
        <dbReference type="Proteomes" id="UP000887565"/>
    </source>
</evidence>
<keyword evidence="1" id="KW-1185">Reference proteome</keyword>
<reference evidence="2" key="1">
    <citation type="submission" date="2022-11" db="UniProtKB">
        <authorList>
            <consortium name="WormBaseParasite"/>
        </authorList>
    </citation>
    <scope>IDENTIFICATION</scope>
</reference>
<protein>
    <submittedName>
        <fullName evidence="2">Uncharacterized protein</fullName>
    </submittedName>
</protein>
<dbReference type="WBParaSite" id="nRc.2.0.1.t04370-RA">
    <property type="protein sequence ID" value="nRc.2.0.1.t04370-RA"/>
    <property type="gene ID" value="nRc.2.0.1.g04370"/>
</dbReference>
<sequence length="73" mass="8398">MERKYGEVNVMPGLTSQKVCLKNGKFYDTDLLKFSIVYRVADRAMRPTVACVRPWRQADHTMCPTSNFLVSLL</sequence>
<dbReference type="AlphaFoldDB" id="A0A915HSI0"/>
<organism evidence="1 2">
    <name type="scientific">Romanomermis culicivorax</name>
    <name type="common">Nematode worm</name>
    <dbReference type="NCBI Taxonomy" id="13658"/>
    <lineage>
        <taxon>Eukaryota</taxon>
        <taxon>Metazoa</taxon>
        <taxon>Ecdysozoa</taxon>
        <taxon>Nematoda</taxon>
        <taxon>Enoplea</taxon>
        <taxon>Dorylaimia</taxon>
        <taxon>Mermithida</taxon>
        <taxon>Mermithoidea</taxon>
        <taxon>Mermithidae</taxon>
        <taxon>Romanomermis</taxon>
    </lineage>
</organism>
<proteinExistence type="predicted"/>
<evidence type="ECO:0000313" key="2">
    <source>
        <dbReference type="WBParaSite" id="nRc.2.0.1.t04370-RA"/>
    </source>
</evidence>
<dbReference type="Proteomes" id="UP000887565">
    <property type="component" value="Unplaced"/>
</dbReference>
<accession>A0A915HSI0</accession>
<name>A0A915HSI0_ROMCU</name>